<dbReference type="Proteomes" id="UP001249851">
    <property type="component" value="Unassembled WGS sequence"/>
</dbReference>
<name>A0AAD9QII2_ACRCE</name>
<comment type="caution">
    <text evidence="1">The sequence shown here is derived from an EMBL/GenBank/DDBJ whole genome shotgun (WGS) entry which is preliminary data.</text>
</comment>
<keyword evidence="2" id="KW-1185">Reference proteome</keyword>
<sequence length="92" mass="9842">MQARRARPPNTLVTTTSTQATNVTSQSAGFAGALFHGDGIQVGTIKEDLYPYGLGGTYCMACESIVHIFVIDPTTPTVFEKSLGKLVSYDRA</sequence>
<evidence type="ECO:0000313" key="1">
    <source>
        <dbReference type="EMBL" id="KAK2561971.1"/>
    </source>
</evidence>
<reference evidence="1" key="2">
    <citation type="journal article" date="2023" name="Science">
        <title>Genomic signatures of disease resistance in endangered staghorn corals.</title>
        <authorList>
            <person name="Vollmer S.V."/>
            <person name="Selwyn J.D."/>
            <person name="Despard B.A."/>
            <person name="Roesel C.L."/>
        </authorList>
    </citation>
    <scope>NUCLEOTIDE SEQUENCE</scope>
    <source>
        <strain evidence="1">K2</strain>
    </source>
</reference>
<proteinExistence type="predicted"/>
<gene>
    <name evidence="1" type="ORF">P5673_015398</name>
</gene>
<evidence type="ECO:0000313" key="2">
    <source>
        <dbReference type="Proteomes" id="UP001249851"/>
    </source>
</evidence>
<protein>
    <submittedName>
        <fullName evidence="1">Uncharacterized protein</fullName>
    </submittedName>
</protein>
<organism evidence="1 2">
    <name type="scientific">Acropora cervicornis</name>
    <name type="common">Staghorn coral</name>
    <dbReference type="NCBI Taxonomy" id="6130"/>
    <lineage>
        <taxon>Eukaryota</taxon>
        <taxon>Metazoa</taxon>
        <taxon>Cnidaria</taxon>
        <taxon>Anthozoa</taxon>
        <taxon>Hexacorallia</taxon>
        <taxon>Scleractinia</taxon>
        <taxon>Astrocoeniina</taxon>
        <taxon>Acroporidae</taxon>
        <taxon>Acropora</taxon>
    </lineage>
</organism>
<accession>A0AAD9QII2</accession>
<dbReference type="EMBL" id="JARQWQ010000031">
    <property type="protein sequence ID" value="KAK2561971.1"/>
    <property type="molecule type" value="Genomic_DNA"/>
</dbReference>
<dbReference type="AlphaFoldDB" id="A0AAD9QII2"/>
<reference evidence="1" key="1">
    <citation type="journal article" date="2023" name="G3 (Bethesda)">
        <title>Whole genome assembly and annotation of the endangered Caribbean coral Acropora cervicornis.</title>
        <authorList>
            <person name="Selwyn J.D."/>
            <person name="Vollmer S.V."/>
        </authorList>
    </citation>
    <scope>NUCLEOTIDE SEQUENCE</scope>
    <source>
        <strain evidence="1">K2</strain>
    </source>
</reference>